<feature type="transmembrane region" description="Helical" evidence="5">
    <location>
        <begin position="76"/>
        <end position="96"/>
    </location>
</feature>
<evidence type="ECO:0000256" key="5">
    <source>
        <dbReference type="SAM" id="Phobius"/>
    </source>
</evidence>
<evidence type="ECO:0000256" key="3">
    <source>
        <dbReference type="ARBA" id="ARBA00022989"/>
    </source>
</evidence>
<reference evidence="6" key="1">
    <citation type="submission" date="2022-06" db="EMBL/GenBank/DDBJ databases">
        <authorList>
            <person name="Berger JAMES D."/>
            <person name="Berger JAMES D."/>
        </authorList>
    </citation>
    <scope>NUCLEOTIDE SEQUENCE [LARGE SCALE GENOMIC DNA]</scope>
</reference>
<dbReference type="InterPro" id="IPR018499">
    <property type="entry name" value="Tetraspanin/Peripherin"/>
</dbReference>
<dbReference type="Pfam" id="PF00335">
    <property type="entry name" value="Tetraspanin"/>
    <property type="match status" value="1"/>
</dbReference>
<dbReference type="AlphaFoldDB" id="A0AA85J781"/>
<sequence length="275" mass="30648">MVAVLYTIILFVVNAVVGIVGLVLVINGGLMAWSKNVASQTFGDVWDEFFNKTDISNTTLMTKSITDAIMNISSRYSISIFIIGLFILLVCVAGIFGACCKSSLCLKIYMAVIFLVILAHIITLAVYFTTKQSPEKFFVNFLNSSMYEYKNLSSGDPTSVLMGLAMIKFNCCGVDNGTTFKMSKAFVKRDSWNHKTYKLDYPIPCCKFKANLEIQSDSCPKTFNDDNSNVNTGCLKPIHTYVHRYIDTAAYISIIILLCEVIIFLMAGVIYKENN</sequence>
<feature type="transmembrane region" description="Helical" evidence="5">
    <location>
        <begin position="249"/>
        <end position="271"/>
    </location>
</feature>
<evidence type="ECO:0000256" key="4">
    <source>
        <dbReference type="ARBA" id="ARBA00023136"/>
    </source>
</evidence>
<evidence type="ECO:0000313" key="8">
    <source>
        <dbReference type="WBParaSite" id="TREG1_134830.2"/>
    </source>
</evidence>
<reference evidence="7 8" key="2">
    <citation type="submission" date="2023-11" db="UniProtKB">
        <authorList>
            <consortium name="WormBaseParasite"/>
        </authorList>
    </citation>
    <scope>IDENTIFICATION</scope>
</reference>
<keyword evidence="2 5" id="KW-0812">Transmembrane</keyword>
<evidence type="ECO:0000256" key="1">
    <source>
        <dbReference type="ARBA" id="ARBA00004141"/>
    </source>
</evidence>
<comment type="subcellular location">
    <subcellularLocation>
        <location evidence="1">Membrane</location>
        <topology evidence="1">Multi-pass membrane protein</topology>
    </subcellularLocation>
</comment>
<dbReference type="CDD" id="cd03156">
    <property type="entry name" value="uroplakin_I_like_LEL"/>
    <property type="match status" value="1"/>
</dbReference>
<keyword evidence="3 5" id="KW-1133">Transmembrane helix</keyword>
<dbReference type="GO" id="GO:0016020">
    <property type="term" value="C:membrane"/>
    <property type="evidence" value="ECO:0007669"/>
    <property type="project" value="UniProtKB-SubCell"/>
</dbReference>
<organism evidence="6 7">
    <name type="scientific">Trichobilharzia regenti</name>
    <name type="common">Nasal bird schistosome</name>
    <dbReference type="NCBI Taxonomy" id="157069"/>
    <lineage>
        <taxon>Eukaryota</taxon>
        <taxon>Metazoa</taxon>
        <taxon>Spiralia</taxon>
        <taxon>Lophotrochozoa</taxon>
        <taxon>Platyhelminthes</taxon>
        <taxon>Trematoda</taxon>
        <taxon>Digenea</taxon>
        <taxon>Strigeidida</taxon>
        <taxon>Schistosomatoidea</taxon>
        <taxon>Schistosomatidae</taxon>
        <taxon>Trichobilharzia</taxon>
    </lineage>
</organism>
<evidence type="ECO:0000256" key="2">
    <source>
        <dbReference type="ARBA" id="ARBA00022692"/>
    </source>
</evidence>
<accession>A0AA85J781</accession>
<keyword evidence="4 5" id="KW-0472">Membrane</keyword>
<feature type="transmembrane region" description="Helical" evidence="5">
    <location>
        <begin position="6"/>
        <end position="26"/>
    </location>
</feature>
<evidence type="ECO:0000313" key="6">
    <source>
        <dbReference type="Proteomes" id="UP000050795"/>
    </source>
</evidence>
<evidence type="ECO:0008006" key="9">
    <source>
        <dbReference type="Google" id="ProtNLM"/>
    </source>
</evidence>
<dbReference type="WBParaSite" id="TREG1_134830.1">
    <property type="protein sequence ID" value="TREG1_134830.1"/>
    <property type="gene ID" value="TREG1_134830"/>
</dbReference>
<protein>
    <recommendedName>
        <fullName evidence="9">Tetraspanin</fullName>
    </recommendedName>
</protein>
<evidence type="ECO:0000313" key="7">
    <source>
        <dbReference type="WBParaSite" id="TREG1_134830.1"/>
    </source>
</evidence>
<proteinExistence type="predicted"/>
<dbReference type="WBParaSite" id="TREG1_134830.2">
    <property type="protein sequence ID" value="TREG1_134830.2"/>
    <property type="gene ID" value="TREG1_134830"/>
</dbReference>
<keyword evidence="6" id="KW-1185">Reference proteome</keyword>
<dbReference type="SUPFAM" id="SSF48652">
    <property type="entry name" value="Tetraspanin"/>
    <property type="match status" value="1"/>
</dbReference>
<name>A0AA85J781_TRIRE</name>
<dbReference type="Proteomes" id="UP000050795">
    <property type="component" value="Unassembled WGS sequence"/>
</dbReference>
<feature type="transmembrane region" description="Helical" evidence="5">
    <location>
        <begin position="108"/>
        <end position="128"/>
    </location>
</feature>
<dbReference type="InterPro" id="IPR008952">
    <property type="entry name" value="Tetraspanin_EC2_sf"/>
</dbReference>